<feature type="non-terminal residue" evidence="1">
    <location>
        <position position="243"/>
    </location>
</feature>
<organism evidence="1 2">
    <name type="scientific">Populus deltoides</name>
    <name type="common">Eastern poplar</name>
    <name type="synonym">Eastern cottonwood</name>
    <dbReference type="NCBI Taxonomy" id="3696"/>
    <lineage>
        <taxon>Eukaryota</taxon>
        <taxon>Viridiplantae</taxon>
        <taxon>Streptophyta</taxon>
        <taxon>Embryophyta</taxon>
        <taxon>Tracheophyta</taxon>
        <taxon>Spermatophyta</taxon>
        <taxon>Magnoliopsida</taxon>
        <taxon>eudicotyledons</taxon>
        <taxon>Gunneridae</taxon>
        <taxon>Pentapetalae</taxon>
        <taxon>rosids</taxon>
        <taxon>fabids</taxon>
        <taxon>Malpighiales</taxon>
        <taxon>Salicaceae</taxon>
        <taxon>Saliceae</taxon>
        <taxon>Populus</taxon>
    </lineage>
</organism>
<sequence>EAVVSELKHMNDEVLESQKHGDYSLKDSEVFKKHYAAVLLQLNEVNELVSSALFCLRERNTYQGNIPHVLLKPGTNIDEPACHSSSFDSSTDDTQESGSHVVEIVESSRTKAQTMVDAAMQAMLSLKKEESSIDSIEDAIDFVNNKLSADDSSVPAIRSSIPAISAQGTLASQDHLSSCAANPEAINDAPDAKFNNLSTQNEVQIPTELISHCVATLLMIQASIVRIFNVLSSSPTKIVCLID</sequence>
<dbReference type="GO" id="GO:0006351">
    <property type="term" value="P:DNA-templated transcription"/>
    <property type="evidence" value="ECO:0007669"/>
    <property type="project" value="InterPro"/>
</dbReference>
<dbReference type="InterPro" id="IPR010561">
    <property type="entry name" value="LIN-9/ALY1"/>
</dbReference>
<dbReference type="EMBL" id="JACEGQ020000010">
    <property type="protein sequence ID" value="KAH8495101.1"/>
    <property type="molecule type" value="Genomic_DNA"/>
</dbReference>
<proteinExistence type="predicted"/>
<comment type="caution">
    <text evidence="1">The sequence shown here is derived from an EMBL/GenBank/DDBJ whole genome shotgun (WGS) entry which is preliminary data.</text>
</comment>
<protein>
    <submittedName>
        <fullName evidence="1">Uncharacterized protein</fullName>
    </submittedName>
</protein>
<dbReference type="GO" id="GO:0051726">
    <property type="term" value="P:regulation of cell cycle"/>
    <property type="evidence" value="ECO:0007669"/>
    <property type="project" value="TreeGrafter"/>
</dbReference>
<reference evidence="1" key="1">
    <citation type="journal article" date="2021" name="J. Hered.">
        <title>Genome Assembly of Salicaceae Populus deltoides (Eastern Cottonwood) I-69 Based on Nanopore Sequencing and Hi-C Technologies.</title>
        <authorList>
            <person name="Bai S."/>
            <person name="Wu H."/>
            <person name="Zhang J."/>
            <person name="Pan Z."/>
            <person name="Zhao W."/>
            <person name="Li Z."/>
            <person name="Tong C."/>
        </authorList>
    </citation>
    <scope>NUCLEOTIDE SEQUENCE</scope>
    <source>
        <tissue evidence="1">Leaf</tissue>
    </source>
</reference>
<dbReference type="PANTHER" id="PTHR21689:SF2">
    <property type="entry name" value="PROTEIN LIN-9 HOMOLOG"/>
    <property type="match status" value="1"/>
</dbReference>
<dbReference type="GO" id="GO:0005654">
    <property type="term" value="C:nucleoplasm"/>
    <property type="evidence" value="ECO:0007669"/>
    <property type="project" value="TreeGrafter"/>
</dbReference>
<dbReference type="PANTHER" id="PTHR21689">
    <property type="entry name" value="LIN-9"/>
    <property type="match status" value="1"/>
</dbReference>
<dbReference type="AlphaFoldDB" id="A0A8T2XSE1"/>
<gene>
    <name evidence="1" type="ORF">H0E87_018328</name>
</gene>
<evidence type="ECO:0000313" key="2">
    <source>
        <dbReference type="Proteomes" id="UP000807159"/>
    </source>
</evidence>
<accession>A0A8T2XSE1</accession>
<name>A0A8T2XSE1_POPDE</name>
<dbReference type="Proteomes" id="UP000807159">
    <property type="component" value="Chromosome 10"/>
</dbReference>
<dbReference type="GO" id="GO:0017053">
    <property type="term" value="C:transcription repressor complex"/>
    <property type="evidence" value="ECO:0007669"/>
    <property type="project" value="InterPro"/>
</dbReference>
<keyword evidence="2" id="KW-1185">Reference proteome</keyword>
<dbReference type="GO" id="GO:0006357">
    <property type="term" value="P:regulation of transcription by RNA polymerase II"/>
    <property type="evidence" value="ECO:0007669"/>
    <property type="project" value="TreeGrafter"/>
</dbReference>
<evidence type="ECO:0000313" key="1">
    <source>
        <dbReference type="EMBL" id="KAH8495101.1"/>
    </source>
</evidence>
<dbReference type="GO" id="GO:0003677">
    <property type="term" value="F:DNA binding"/>
    <property type="evidence" value="ECO:0007669"/>
    <property type="project" value="TreeGrafter"/>
</dbReference>